<evidence type="ECO:0000313" key="8">
    <source>
        <dbReference type="EMBL" id="QDT38315.1"/>
    </source>
</evidence>
<dbReference type="InterPro" id="IPR017867">
    <property type="entry name" value="Tyr_phospatase_low_mol_wt"/>
</dbReference>
<feature type="active site" description="Nucleophile" evidence="6">
    <location>
        <position position="219"/>
    </location>
</feature>
<dbReference type="SUPFAM" id="SSF52788">
    <property type="entry name" value="Phosphotyrosine protein phosphatases I"/>
    <property type="match status" value="1"/>
</dbReference>
<dbReference type="GO" id="GO:0004725">
    <property type="term" value="F:protein tyrosine phosphatase activity"/>
    <property type="evidence" value="ECO:0007669"/>
    <property type="project" value="UniProtKB-EC"/>
</dbReference>
<evidence type="ECO:0000313" key="9">
    <source>
        <dbReference type="Proteomes" id="UP000317318"/>
    </source>
</evidence>
<dbReference type="RefSeq" id="WP_310820445.1">
    <property type="nucleotide sequence ID" value="NZ_CP036268.1"/>
</dbReference>
<dbReference type="InterPro" id="IPR017945">
    <property type="entry name" value="DHBP_synth_RibB-like_a/b_dom"/>
</dbReference>
<dbReference type="InterPro" id="IPR036196">
    <property type="entry name" value="Ptyr_pPase_sf"/>
</dbReference>
<evidence type="ECO:0000256" key="3">
    <source>
        <dbReference type="ARBA" id="ARBA00022801"/>
    </source>
</evidence>
<dbReference type="PANTHER" id="PTHR11717">
    <property type="entry name" value="LOW MOLECULAR WEIGHT PROTEIN TYROSINE PHOSPHATASE"/>
    <property type="match status" value="1"/>
</dbReference>
<dbReference type="EC" id="3.1.3.48" evidence="2"/>
<dbReference type="PANTHER" id="PTHR11717:SF31">
    <property type="entry name" value="LOW MOLECULAR WEIGHT PROTEIN-TYROSINE-PHOSPHATASE ETP-RELATED"/>
    <property type="match status" value="1"/>
</dbReference>
<dbReference type="Proteomes" id="UP000317318">
    <property type="component" value="Chromosome"/>
</dbReference>
<keyword evidence="3 8" id="KW-0378">Hydrolase</keyword>
<dbReference type="KEGG" id="svp:Pan189_27060"/>
<evidence type="ECO:0000256" key="5">
    <source>
        <dbReference type="ARBA" id="ARBA00051722"/>
    </source>
</evidence>
<comment type="catalytic activity">
    <reaction evidence="5">
        <text>O-phospho-L-tyrosyl-[protein] + H2O = L-tyrosyl-[protein] + phosphate</text>
        <dbReference type="Rhea" id="RHEA:10684"/>
        <dbReference type="Rhea" id="RHEA-COMP:10136"/>
        <dbReference type="Rhea" id="RHEA-COMP:20101"/>
        <dbReference type="ChEBI" id="CHEBI:15377"/>
        <dbReference type="ChEBI" id="CHEBI:43474"/>
        <dbReference type="ChEBI" id="CHEBI:46858"/>
        <dbReference type="ChEBI" id="CHEBI:61978"/>
        <dbReference type="EC" id="3.1.3.48"/>
    </reaction>
</comment>
<dbReference type="AlphaFoldDB" id="A0A517R356"/>
<dbReference type="Pfam" id="PF01451">
    <property type="entry name" value="LMWPc"/>
    <property type="match status" value="1"/>
</dbReference>
<reference evidence="8 9" key="1">
    <citation type="submission" date="2019-02" db="EMBL/GenBank/DDBJ databases">
        <title>Deep-cultivation of Planctomycetes and their phenomic and genomic characterization uncovers novel biology.</title>
        <authorList>
            <person name="Wiegand S."/>
            <person name="Jogler M."/>
            <person name="Boedeker C."/>
            <person name="Pinto D."/>
            <person name="Vollmers J."/>
            <person name="Rivas-Marin E."/>
            <person name="Kohn T."/>
            <person name="Peeters S.H."/>
            <person name="Heuer A."/>
            <person name="Rast P."/>
            <person name="Oberbeckmann S."/>
            <person name="Bunk B."/>
            <person name="Jeske O."/>
            <person name="Meyerdierks A."/>
            <person name="Storesund J.E."/>
            <person name="Kallscheuer N."/>
            <person name="Luecker S."/>
            <person name="Lage O.M."/>
            <person name="Pohl T."/>
            <person name="Merkel B.J."/>
            <person name="Hornburger P."/>
            <person name="Mueller R.-W."/>
            <person name="Bruemmer F."/>
            <person name="Labrenz M."/>
            <person name="Spormann A.M."/>
            <person name="Op den Camp H."/>
            <person name="Overmann J."/>
            <person name="Amann R."/>
            <person name="Jetten M.S.M."/>
            <person name="Mascher T."/>
            <person name="Medema M.H."/>
            <person name="Devos D.P."/>
            <person name="Kaster A.-K."/>
            <person name="Ovreas L."/>
            <person name="Rohde M."/>
            <person name="Galperin M.Y."/>
            <person name="Jogler C."/>
        </authorList>
    </citation>
    <scope>NUCLEOTIDE SEQUENCE [LARGE SCALE GENOMIC DNA]</scope>
    <source>
        <strain evidence="8 9">Pan189</strain>
    </source>
</reference>
<dbReference type="SMART" id="SM00226">
    <property type="entry name" value="LMWPc"/>
    <property type="match status" value="1"/>
</dbReference>
<sequence>MTVSTLAEHRRIDLRTTDDLTDAFQRAVEELVNGGQLGLPTEFGYVRIGSLANQPEATQSRDICLAVTGAAEARDLFPAIGDIGERFLGRVWPGPIVASVSNDSSEGRFHGLDGAARWADQRRISLICPANPVLAEVRRYLPDPVIADVPSRPVDNSEEFAAHGSGEAVTLLLDDGQLPEVKRPTTVRLGGSNWTVDEVGSMTEADIERLLGHVLLFVCTGNTCRSPLAEAIFRQRLARAIGCDEAELPDRGYIVGSAGIAASYGAPASPESVDLSQEHGYRLDEHQSQPLTAALLDRADDVFVMTRGHRDAILTSRPDLTERVRLLSREGIDIADPIGGGPAIYERCREEIDREVLLIVDQLLASNGKD</sequence>
<comment type="similarity">
    <text evidence="1">Belongs to the low molecular weight phosphotyrosine protein phosphatase family.</text>
</comment>
<evidence type="ECO:0000256" key="4">
    <source>
        <dbReference type="ARBA" id="ARBA00022912"/>
    </source>
</evidence>
<dbReference type="InterPro" id="IPR050438">
    <property type="entry name" value="LMW_PTPase"/>
</dbReference>
<dbReference type="InterPro" id="IPR023485">
    <property type="entry name" value="Ptyr_pPase"/>
</dbReference>
<feature type="active site" description="Proton donor" evidence="6">
    <location>
        <position position="336"/>
    </location>
</feature>
<dbReference type="PRINTS" id="PR00719">
    <property type="entry name" value="LMWPTPASE"/>
</dbReference>
<dbReference type="SUPFAM" id="SSF55821">
    <property type="entry name" value="YrdC/RibB"/>
    <property type="match status" value="1"/>
</dbReference>
<accession>A0A517R356</accession>
<dbReference type="EMBL" id="CP036268">
    <property type="protein sequence ID" value="QDT38315.1"/>
    <property type="molecule type" value="Genomic_DNA"/>
</dbReference>
<organism evidence="8 9">
    <name type="scientific">Stratiformator vulcanicus</name>
    <dbReference type="NCBI Taxonomy" id="2527980"/>
    <lineage>
        <taxon>Bacteria</taxon>
        <taxon>Pseudomonadati</taxon>
        <taxon>Planctomycetota</taxon>
        <taxon>Planctomycetia</taxon>
        <taxon>Planctomycetales</taxon>
        <taxon>Planctomycetaceae</taxon>
        <taxon>Stratiformator</taxon>
    </lineage>
</organism>
<evidence type="ECO:0000256" key="2">
    <source>
        <dbReference type="ARBA" id="ARBA00013064"/>
    </source>
</evidence>
<name>A0A517R356_9PLAN</name>
<dbReference type="CDD" id="cd16344">
    <property type="entry name" value="LMWPAP"/>
    <property type="match status" value="1"/>
</dbReference>
<evidence type="ECO:0000256" key="6">
    <source>
        <dbReference type="PIRSR" id="PIRSR617867-1"/>
    </source>
</evidence>
<dbReference type="Gene3D" id="3.90.870.10">
    <property type="entry name" value="DHBP synthase"/>
    <property type="match status" value="1"/>
</dbReference>
<feature type="active site" evidence="6">
    <location>
        <position position="225"/>
    </location>
</feature>
<keyword evidence="9" id="KW-1185">Reference proteome</keyword>
<protein>
    <recommendedName>
        <fullName evidence="2">protein-tyrosine-phosphatase</fullName>
        <ecNumber evidence="2">3.1.3.48</ecNumber>
    </recommendedName>
</protein>
<evidence type="ECO:0000256" key="1">
    <source>
        <dbReference type="ARBA" id="ARBA00011063"/>
    </source>
</evidence>
<keyword evidence="4" id="KW-0904">Protein phosphatase</keyword>
<proteinExistence type="inferred from homology"/>
<evidence type="ECO:0000259" key="7">
    <source>
        <dbReference type="SMART" id="SM00226"/>
    </source>
</evidence>
<dbReference type="Gene3D" id="3.40.50.2300">
    <property type="match status" value="1"/>
</dbReference>
<feature type="domain" description="Phosphotyrosine protein phosphatase I" evidence="7">
    <location>
        <begin position="213"/>
        <end position="362"/>
    </location>
</feature>
<gene>
    <name evidence="8" type="primary">ywlE</name>
    <name evidence="8" type="ORF">Pan189_27060</name>
</gene>